<dbReference type="InParanoid" id="A0A151Z9Z2"/>
<feature type="compositionally biased region" description="Basic and acidic residues" evidence="7">
    <location>
        <begin position="1"/>
        <end position="19"/>
    </location>
</feature>
<evidence type="ECO:0000256" key="1">
    <source>
        <dbReference type="ARBA" id="ARBA00004604"/>
    </source>
</evidence>
<reference evidence="8 9" key="1">
    <citation type="submission" date="2015-12" db="EMBL/GenBank/DDBJ databases">
        <title>Dictyostelia acquired genes for synthesis and detection of signals that induce cell-type specialization by lateral gene transfer from prokaryotes.</title>
        <authorList>
            <person name="Gloeckner G."/>
            <person name="Schaap P."/>
        </authorList>
    </citation>
    <scope>NUCLEOTIDE SEQUENCE [LARGE SCALE GENOMIC DNA]</scope>
    <source>
        <strain evidence="8 9">TK</strain>
    </source>
</reference>
<accession>A0A151Z9Z2</accession>
<keyword evidence="6" id="KW-0687">Ribonucleoprotein</keyword>
<keyword evidence="3 6" id="KW-0690">Ribosome biogenesis</keyword>
<comment type="function">
    <text evidence="6">Component of the 90S pre-ribosome involved in the maturation of rRNAs. Required for early cleavages of the pre-RNAs in the 40S ribosomal subunit maturation pathway.</text>
</comment>
<name>A0A151Z9Z2_TIELA</name>
<dbReference type="GO" id="GO:0005730">
    <property type="term" value="C:nucleolus"/>
    <property type="evidence" value="ECO:0007669"/>
    <property type="project" value="UniProtKB-SubCell"/>
</dbReference>
<feature type="compositionally biased region" description="Low complexity" evidence="7">
    <location>
        <begin position="108"/>
        <end position="121"/>
    </location>
</feature>
<sequence>MNKRSYRDWDKEDYTTYKPDEEDDYSEDNSNIDDNDNDEENYESDISDDNDELDEEVDEDEEDEEIQRIEAELKKELSNVQFSKLMNLKKEQKQLNVKSKNSLVKQVNNSSNNMKSNSTNRNSKKIEPKRENKDAPLEITAMKPVSKFKQVIPNKSSKVRDPRFNSLSGKFNEQAYRTQYKFLDDVRQKEIEKLSDLKKNILKQNYQSGLDSGGDTHLLKLDRLIQSQKSKLQTDKIKDKKRQFNEKVVQREVESIKKGKSPFHLTKSKLREIELKEQFKQLKETNQLDKFMEKKRMKVSQKDKVFLPRKRRTME</sequence>
<dbReference type="PANTHER" id="PTHR21738">
    <property type="entry name" value="RIBOSOMAL RNA PROCESSING PROTEIN 36 HOMOLOG"/>
    <property type="match status" value="1"/>
</dbReference>
<dbReference type="GO" id="GO:0000462">
    <property type="term" value="P:maturation of SSU-rRNA from tricistronic rRNA transcript (SSU-rRNA, 5.8S rRNA, LSU-rRNA)"/>
    <property type="evidence" value="ECO:0007669"/>
    <property type="project" value="TreeGrafter"/>
</dbReference>
<dbReference type="InterPro" id="IPR009292">
    <property type="entry name" value="RRP36"/>
</dbReference>
<evidence type="ECO:0000256" key="2">
    <source>
        <dbReference type="ARBA" id="ARBA00009418"/>
    </source>
</evidence>
<organism evidence="8 9">
    <name type="scientific">Tieghemostelium lacteum</name>
    <name type="common">Slime mold</name>
    <name type="synonym">Dictyostelium lacteum</name>
    <dbReference type="NCBI Taxonomy" id="361077"/>
    <lineage>
        <taxon>Eukaryota</taxon>
        <taxon>Amoebozoa</taxon>
        <taxon>Evosea</taxon>
        <taxon>Eumycetozoa</taxon>
        <taxon>Dictyostelia</taxon>
        <taxon>Dictyosteliales</taxon>
        <taxon>Raperosteliaceae</taxon>
        <taxon>Tieghemostelium</taxon>
    </lineage>
</organism>
<evidence type="ECO:0000313" key="9">
    <source>
        <dbReference type="Proteomes" id="UP000076078"/>
    </source>
</evidence>
<gene>
    <name evidence="8" type="ORF">DLAC_09411</name>
</gene>
<keyword evidence="9" id="KW-1185">Reference proteome</keyword>
<evidence type="ECO:0000256" key="3">
    <source>
        <dbReference type="ARBA" id="ARBA00022517"/>
    </source>
</evidence>
<dbReference type="EMBL" id="LODT01000037">
    <property type="protein sequence ID" value="KYQ90771.1"/>
    <property type="molecule type" value="Genomic_DNA"/>
</dbReference>
<dbReference type="STRING" id="361077.A0A151Z9Z2"/>
<dbReference type="OrthoDB" id="448446at2759"/>
<evidence type="ECO:0000256" key="4">
    <source>
        <dbReference type="ARBA" id="ARBA00022552"/>
    </source>
</evidence>
<dbReference type="PANTHER" id="PTHR21738:SF0">
    <property type="entry name" value="RIBOSOMAL RNA PROCESSING PROTEIN 36 HOMOLOG"/>
    <property type="match status" value="1"/>
</dbReference>
<keyword evidence="4 6" id="KW-0698">rRNA processing</keyword>
<dbReference type="Pfam" id="PF06102">
    <property type="entry name" value="RRP36"/>
    <property type="match status" value="1"/>
</dbReference>
<dbReference type="Proteomes" id="UP000076078">
    <property type="component" value="Unassembled WGS sequence"/>
</dbReference>
<comment type="subcellular location">
    <subcellularLocation>
        <location evidence="1 6">Nucleus</location>
        <location evidence="1 6">Nucleolus</location>
    </subcellularLocation>
</comment>
<dbReference type="GO" id="GO:0030686">
    <property type="term" value="C:90S preribosome"/>
    <property type="evidence" value="ECO:0007669"/>
    <property type="project" value="TreeGrafter"/>
</dbReference>
<dbReference type="OMA" id="ERKEMPW"/>
<comment type="similarity">
    <text evidence="2 6">Belongs to the RRP36 family.</text>
</comment>
<evidence type="ECO:0000256" key="5">
    <source>
        <dbReference type="ARBA" id="ARBA00023242"/>
    </source>
</evidence>
<protein>
    <recommendedName>
        <fullName evidence="6">rRNA biogenesis protein RRP36</fullName>
    </recommendedName>
</protein>
<feature type="region of interest" description="Disordered" evidence="7">
    <location>
        <begin position="92"/>
        <end position="142"/>
    </location>
</feature>
<feature type="compositionally biased region" description="Polar residues" evidence="7">
    <location>
        <begin position="94"/>
        <end position="107"/>
    </location>
</feature>
<dbReference type="AlphaFoldDB" id="A0A151Z9Z2"/>
<comment type="subunit">
    <text evidence="6">Associates with 90S and pre-40S pre-ribosomal particles.</text>
</comment>
<feature type="compositionally biased region" description="Acidic residues" evidence="7">
    <location>
        <begin position="20"/>
        <end position="64"/>
    </location>
</feature>
<keyword evidence="5 6" id="KW-0539">Nucleus</keyword>
<feature type="compositionally biased region" description="Basic and acidic residues" evidence="7">
    <location>
        <begin position="124"/>
        <end position="136"/>
    </location>
</feature>
<feature type="region of interest" description="Disordered" evidence="7">
    <location>
        <begin position="1"/>
        <end position="64"/>
    </location>
</feature>
<proteinExistence type="inferred from homology"/>
<dbReference type="FunCoup" id="A0A151Z9Z2">
    <property type="interactions" value="437"/>
</dbReference>
<evidence type="ECO:0000313" key="8">
    <source>
        <dbReference type="EMBL" id="KYQ90771.1"/>
    </source>
</evidence>
<evidence type="ECO:0000256" key="7">
    <source>
        <dbReference type="SAM" id="MobiDB-lite"/>
    </source>
</evidence>
<evidence type="ECO:0000256" key="6">
    <source>
        <dbReference type="RuleBase" id="RU368027"/>
    </source>
</evidence>
<comment type="caution">
    <text evidence="8">The sequence shown here is derived from an EMBL/GenBank/DDBJ whole genome shotgun (WGS) entry which is preliminary data.</text>
</comment>